<comment type="caution">
    <text evidence="1">The sequence shown here is derived from an EMBL/GenBank/DDBJ whole genome shotgun (WGS) entry which is preliminary data.</text>
</comment>
<evidence type="ECO:0000313" key="2">
    <source>
        <dbReference type="Proteomes" id="UP000050911"/>
    </source>
</evidence>
<organism evidence="1 2">
    <name type="scientific">Secundilactobacillus kimchicus JCM 15530</name>
    <dbReference type="NCBI Taxonomy" id="1302272"/>
    <lineage>
        <taxon>Bacteria</taxon>
        <taxon>Bacillati</taxon>
        <taxon>Bacillota</taxon>
        <taxon>Bacilli</taxon>
        <taxon>Lactobacillales</taxon>
        <taxon>Lactobacillaceae</taxon>
        <taxon>Secundilactobacillus</taxon>
    </lineage>
</organism>
<sequence>MNLLAKLTKHPNTIIPAAGDGSTIQFLAQMKPMATYLSGQLASQTLLAENDEGLISESEYAKFLRDMRLKTPNTLIADLQSGFGSPLNAYYAAQDLERSGADILILNDQPYPAHSQPHPASTTPEDLLGKTRAALDAFENPATQLWIKLEGIGNYGIDGIRQRAIYLAKAGAHALIIDHATADQLRELTSAPLALPLLATWTTKTEQLDQISGWLDTGTLAKAAQEAHQAAYHSLLEGALSYAKK</sequence>
<name>A0A0R1HX43_9LACO</name>
<dbReference type="SUPFAM" id="SSF51621">
    <property type="entry name" value="Phosphoenolpyruvate/pyruvate domain"/>
    <property type="match status" value="1"/>
</dbReference>
<dbReference type="Gene3D" id="3.20.20.60">
    <property type="entry name" value="Phosphoenolpyruvate-binding domains"/>
    <property type="match status" value="1"/>
</dbReference>
<dbReference type="OrthoDB" id="2134543at2"/>
<dbReference type="STRING" id="1302272.FC96_GL001541"/>
<gene>
    <name evidence="1" type="ORF">FC96_GL001541</name>
</gene>
<reference evidence="1 2" key="1">
    <citation type="journal article" date="2015" name="Genome Announc.">
        <title>Expanding the biotechnology potential of lactobacilli through comparative genomics of 213 strains and associated genera.</title>
        <authorList>
            <person name="Sun Z."/>
            <person name="Harris H.M."/>
            <person name="McCann A."/>
            <person name="Guo C."/>
            <person name="Argimon S."/>
            <person name="Zhang W."/>
            <person name="Yang X."/>
            <person name="Jeffery I.B."/>
            <person name="Cooney J.C."/>
            <person name="Kagawa T.F."/>
            <person name="Liu W."/>
            <person name="Song Y."/>
            <person name="Salvetti E."/>
            <person name="Wrobel A."/>
            <person name="Rasinkangas P."/>
            <person name="Parkhill J."/>
            <person name="Rea M.C."/>
            <person name="O'Sullivan O."/>
            <person name="Ritari J."/>
            <person name="Douillard F.P."/>
            <person name="Paul Ross R."/>
            <person name="Yang R."/>
            <person name="Briner A.E."/>
            <person name="Felis G.E."/>
            <person name="de Vos W.M."/>
            <person name="Barrangou R."/>
            <person name="Klaenhammer T.R."/>
            <person name="Caufield P.W."/>
            <person name="Cui Y."/>
            <person name="Zhang H."/>
            <person name="O'Toole P.W."/>
        </authorList>
    </citation>
    <scope>NUCLEOTIDE SEQUENCE [LARGE SCALE GENOMIC DNA]</scope>
    <source>
        <strain evidence="1 2">JCM 15530</strain>
    </source>
</reference>
<keyword evidence="2" id="KW-1185">Reference proteome</keyword>
<dbReference type="RefSeq" id="WP_054660299.1">
    <property type="nucleotide sequence ID" value="NZ_AZCX01000003.1"/>
</dbReference>
<dbReference type="PATRIC" id="fig|1302272.5.peg.1558"/>
<dbReference type="AlphaFoldDB" id="A0A0R1HX43"/>
<dbReference type="InterPro" id="IPR040442">
    <property type="entry name" value="Pyrv_kinase-like_dom_sf"/>
</dbReference>
<dbReference type="Proteomes" id="UP000050911">
    <property type="component" value="Unassembled WGS sequence"/>
</dbReference>
<accession>A0A0R1HX43</accession>
<proteinExistence type="predicted"/>
<dbReference type="GO" id="GO:0003824">
    <property type="term" value="F:catalytic activity"/>
    <property type="evidence" value="ECO:0007669"/>
    <property type="project" value="InterPro"/>
</dbReference>
<dbReference type="InterPro" id="IPR015813">
    <property type="entry name" value="Pyrv/PenolPyrv_kinase-like_dom"/>
</dbReference>
<evidence type="ECO:0000313" key="1">
    <source>
        <dbReference type="EMBL" id="KRK48436.1"/>
    </source>
</evidence>
<protein>
    <submittedName>
        <fullName evidence="1">Carboxyvinyl-carboxyphosphonate phosphorylmutase</fullName>
    </submittedName>
</protein>
<dbReference type="EMBL" id="AZCX01000003">
    <property type="protein sequence ID" value="KRK48436.1"/>
    <property type="molecule type" value="Genomic_DNA"/>
</dbReference>